<dbReference type="Proteomes" id="UP000283734">
    <property type="component" value="Unassembled WGS sequence"/>
</dbReference>
<keyword evidence="4" id="KW-1185">Reference proteome</keyword>
<dbReference type="Pfam" id="PF02333">
    <property type="entry name" value="Phytase"/>
    <property type="match status" value="2"/>
</dbReference>
<dbReference type="PROSITE" id="PS51257">
    <property type="entry name" value="PROKAR_LIPOPROTEIN"/>
    <property type="match status" value="1"/>
</dbReference>
<evidence type="ECO:0000313" key="4">
    <source>
        <dbReference type="Proteomes" id="UP000283734"/>
    </source>
</evidence>
<feature type="domain" description="BPP" evidence="2">
    <location>
        <begin position="295"/>
        <end position="617"/>
    </location>
</feature>
<reference evidence="3 4" key="1">
    <citation type="submission" date="2018-09" db="EMBL/GenBank/DDBJ databases">
        <title>Alcanivorax profundi sp. nov., isolated from 1000 m-depth seawater of the Mariana Trench.</title>
        <authorList>
            <person name="Liu J."/>
        </authorList>
    </citation>
    <scope>NUCLEOTIDE SEQUENCE [LARGE SCALE GENOMIC DNA]</scope>
    <source>
        <strain evidence="3 4">MTEO17</strain>
    </source>
</reference>
<dbReference type="InterPro" id="IPR003431">
    <property type="entry name" value="B-propeller_Phytase"/>
</dbReference>
<dbReference type="SUPFAM" id="SSF50956">
    <property type="entry name" value="Thermostable phytase (3-phytase)"/>
    <property type="match status" value="2"/>
</dbReference>
<name>A0A418XYF6_9GAMM</name>
<dbReference type="InterPro" id="IPR011042">
    <property type="entry name" value="6-blade_b-propeller_TolB-like"/>
</dbReference>
<dbReference type="PROSITE" id="PS51662">
    <property type="entry name" value="BP_PHYTASE"/>
    <property type="match status" value="2"/>
</dbReference>
<dbReference type="GO" id="GO:0016158">
    <property type="term" value="F:inositol hexakisphosphate 3-phosphatase activity"/>
    <property type="evidence" value="ECO:0007669"/>
    <property type="project" value="InterPro"/>
</dbReference>
<dbReference type="EMBL" id="QYYA01000002">
    <property type="protein sequence ID" value="RJG18061.1"/>
    <property type="molecule type" value="Genomic_DNA"/>
</dbReference>
<feature type="signal peptide" evidence="1">
    <location>
        <begin position="1"/>
        <end position="18"/>
    </location>
</feature>
<protein>
    <submittedName>
        <fullName evidence="3">Phytase</fullName>
    </submittedName>
</protein>
<evidence type="ECO:0000313" key="3">
    <source>
        <dbReference type="EMBL" id="RJG18061.1"/>
    </source>
</evidence>
<dbReference type="AlphaFoldDB" id="A0A418XYF6"/>
<feature type="chain" id="PRO_5019107166" evidence="1">
    <location>
        <begin position="19"/>
        <end position="620"/>
    </location>
</feature>
<comment type="caution">
    <text evidence="3">The sequence shown here is derived from an EMBL/GenBank/DDBJ whole genome shotgun (WGS) entry which is preliminary data.</text>
</comment>
<sequence>MHMMNIKPWAFALLVVMAGCQVESPAAPSLAEKDWQKETSLGQPKGLWVQDDHVVTVDANGNLVSGQLTLAEGQFEGVEGRVDDKGVVQLVTVDTASNEAVLFTRHQGQWQLAQRVPAPEYEITGFCLYQDSQSLLSVYLLDERGGADQWLLGAADKALPVRHLVLPPGVESCAVDDDSASLYVAEESVGLWRYHADPERDAERQLLDRLAPHGNIAENASAVAVLPGGVALVDKEAGAVNLYLADGRLQQRFAVPVLDEPETLVVTQQGERLALYAVDDGDKGVQSVMLSWPHAAQPGITLPVVLPTAQTDSVERYGDAADDPAIWVHPTSPADSLILGTDKKAGLYVYDLQGRTRQFLEVGRLNNVDLRYGIDVAGRRWDIAVATNRDHNSLHLFLIDPASGKVQEAGQIATGMKDIYGICLYQDDQRLYAFANDKSGVIEQWQLLGGDSITGKRVRELKVASQPEGCVADEQQQRLFVGEEDRAVWVFAAGADQPVTATEVKAAGEVLVDDIEGLALYQADDRNWLVVSSQGDNSYVILEADSPYAVVGKFRIGMNPEAGVDGASETDGLEVTSANLGGVYQKGMLVVQDGRNRLPDAPQNYKIVAWKDIEAMLEKP</sequence>
<evidence type="ECO:0000256" key="1">
    <source>
        <dbReference type="SAM" id="SignalP"/>
    </source>
</evidence>
<proteinExistence type="predicted"/>
<keyword evidence="1" id="KW-0732">Signal</keyword>
<dbReference type="Gene3D" id="2.120.10.30">
    <property type="entry name" value="TolB, C-terminal domain"/>
    <property type="match status" value="2"/>
</dbReference>
<accession>A0A418XYF6</accession>
<organism evidence="3 4">
    <name type="scientific">Alcanivorax profundi</name>
    <dbReference type="NCBI Taxonomy" id="2338368"/>
    <lineage>
        <taxon>Bacteria</taxon>
        <taxon>Pseudomonadati</taxon>
        <taxon>Pseudomonadota</taxon>
        <taxon>Gammaproteobacteria</taxon>
        <taxon>Oceanospirillales</taxon>
        <taxon>Alcanivoracaceae</taxon>
        <taxon>Alcanivorax</taxon>
    </lineage>
</organism>
<feature type="domain" description="BPP" evidence="2">
    <location>
        <begin position="1"/>
        <end position="292"/>
    </location>
</feature>
<gene>
    <name evidence="3" type="ORF">D4A39_06140</name>
</gene>
<evidence type="ECO:0000259" key="2">
    <source>
        <dbReference type="PROSITE" id="PS51662"/>
    </source>
</evidence>